<gene>
    <name evidence="1" type="ORF">GCM10022285_58480</name>
</gene>
<sequence length="195" mass="22207">MRLLSSRTTGATVSLFYEDLTYKDLVDWAGEEHVERATLETVTDWQIPTEDKAVLVEVGVPHVEHLVTRACFQTEAQPTLQTNRGTLLYRLTEEAKAGARWFFGAEPGTGVVHHVAPDGGTRFANSSVVLWVQSLHHYGLRIDTSDLLLNADWHEEDNVLAELKQLSEELKEFDPAAFDGDHDFLWEEFLARWLW</sequence>
<evidence type="ECO:0000313" key="1">
    <source>
        <dbReference type="EMBL" id="GAA4149351.1"/>
    </source>
</evidence>
<dbReference type="EMBL" id="BAABBU010000035">
    <property type="protein sequence ID" value="GAA4149351.1"/>
    <property type="molecule type" value="Genomic_DNA"/>
</dbReference>
<evidence type="ECO:0008006" key="3">
    <source>
        <dbReference type="Google" id="ProtNLM"/>
    </source>
</evidence>
<evidence type="ECO:0000313" key="2">
    <source>
        <dbReference type="Proteomes" id="UP001501845"/>
    </source>
</evidence>
<reference evidence="2" key="1">
    <citation type="journal article" date="2019" name="Int. J. Syst. Evol. Microbiol.">
        <title>The Global Catalogue of Microorganisms (GCM) 10K type strain sequencing project: providing services to taxonomists for standard genome sequencing and annotation.</title>
        <authorList>
            <consortium name="The Broad Institute Genomics Platform"/>
            <consortium name="The Broad Institute Genome Sequencing Center for Infectious Disease"/>
            <person name="Wu L."/>
            <person name="Ma J."/>
        </authorList>
    </citation>
    <scope>NUCLEOTIDE SEQUENCE [LARGE SCALE GENOMIC DNA]</scope>
    <source>
        <strain evidence="2">JCM 17589</strain>
    </source>
</reference>
<dbReference type="Proteomes" id="UP001501845">
    <property type="component" value="Unassembled WGS sequence"/>
</dbReference>
<dbReference type="Pfam" id="PF14435">
    <property type="entry name" value="SUKH-4"/>
    <property type="match status" value="1"/>
</dbReference>
<proteinExistence type="predicted"/>
<organism evidence="1 2">
    <name type="scientific">Streptomyces tunisiensis</name>
    <dbReference type="NCBI Taxonomy" id="948699"/>
    <lineage>
        <taxon>Bacteria</taxon>
        <taxon>Bacillati</taxon>
        <taxon>Actinomycetota</taxon>
        <taxon>Actinomycetes</taxon>
        <taxon>Kitasatosporales</taxon>
        <taxon>Streptomycetaceae</taxon>
        <taxon>Streptomyces</taxon>
    </lineage>
</organism>
<name>A0ABP7Z7T2_9ACTN</name>
<dbReference type="InterPro" id="IPR025851">
    <property type="entry name" value="SUKH-4"/>
</dbReference>
<comment type="caution">
    <text evidence="1">The sequence shown here is derived from an EMBL/GenBank/DDBJ whole genome shotgun (WGS) entry which is preliminary data.</text>
</comment>
<protein>
    <recommendedName>
        <fullName evidence="3">SUKH-4 immunity protein of toxin-antitoxin system</fullName>
    </recommendedName>
</protein>
<keyword evidence="2" id="KW-1185">Reference proteome</keyword>
<accession>A0ABP7Z7T2</accession>